<proteinExistence type="predicted"/>
<accession>A0A9N7TRV5</accession>
<dbReference type="EMBL" id="CADEAL010000265">
    <property type="protein sequence ID" value="CAB1417459.1"/>
    <property type="molecule type" value="Genomic_DNA"/>
</dbReference>
<keyword evidence="2" id="KW-1185">Reference proteome</keyword>
<dbReference type="AlphaFoldDB" id="A0A9N7TRV5"/>
<name>A0A9N7TRV5_PLEPL</name>
<gene>
    <name evidence="1" type="ORF">PLEPLA_LOCUS5261</name>
</gene>
<evidence type="ECO:0000313" key="2">
    <source>
        <dbReference type="Proteomes" id="UP001153269"/>
    </source>
</evidence>
<reference evidence="1" key="1">
    <citation type="submission" date="2020-03" db="EMBL/GenBank/DDBJ databases">
        <authorList>
            <person name="Weist P."/>
        </authorList>
    </citation>
    <scope>NUCLEOTIDE SEQUENCE</scope>
</reference>
<evidence type="ECO:0000313" key="1">
    <source>
        <dbReference type="EMBL" id="CAB1417459.1"/>
    </source>
</evidence>
<dbReference type="Proteomes" id="UP001153269">
    <property type="component" value="Unassembled WGS sequence"/>
</dbReference>
<organism evidence="1 2">
    <name type="scientific">Pleuronectes platessa</name>
    <name type="common">European plaice</name>
    <dbReference type="NCBI Taxonomy" id="8262"/>
    <lineage>
        <taxon>Eukaryota</taxon>
        <taxon>Metazoa</taxon>
        <taxon>Chordata</taxon>
        <taxon>Craniata</taxon>
        <taxon>Vertebrata</taxon>
        <taxon>Euteleostomi</taxon>
        <taxon>Actinopterygii</taxon>
        <taxon>Neopterygii</taxon>
        <taxon>Teleostei</taxon>
        <taxon>Neoteleostei</taxon>
        <taxon>Acanthomorphata</taxon>
        <taxon>Carangaria</taxon>
        <taxon>Pleuronectiformes</taxon>
        <taxon>Pleuronectoidei</taxon>
        <taxon>Pleuronectidae</taxon>
        <taxon>Pleuronectes</taxon>
    </lineage>
</organism>
<comment type="caution">
    <text evidence="1">The sequence shown here is derived from an EMBL/GenBank/DDBJ whole genome shotgun (WGS) entry which is preliminary data.</text>
</comment>
<sequence>MSSPPPLSPPSPPCPPSSLAPLPLCYLPPLFFGRFSRGYAKEPDNLGACSRRASSAERVDQKLLWCRTWQRERERASERVKAGGSVTWVVVLCRWMSPSGRDSTWL</sequence>
<protein>
    <submittedName>
        <fullName evidence="1">Uncharacterized protein</fullName>
    </submittedName>
</protein>